<sequence>MLGMLSSQKAPSLVAAALLAVMGLLGMHQEQALMVSGTWSSGEDVTSRLAEREATLNLRSEAEALLLSFTRAQMTRFYWGEFASSLDELGLTVGEPLIAHVQRSKNLTMLWLAPQHGEEAYLSIVRRDSSGTRLERLHCRGNVSRLKQPFLGRCPDGWSAFLPLKNI</sequence>
<dbReference type="eggNOG" id="ENOG50344ND">
    <property type="taxonomic scope" value="Bacteria"/>
</dbReference>
<dbReference type="AlphaFoldDB" id="Q7TUQ5"/>
<evidence type="ECO:0000313" key="2">
    <source>
        <dbReference type="Proteomes" id="UP000001423"/>
    </source>
</evidence>
<reference evidence="1 2" key="1">
    <citation type="journal article" date="2003" name="Nature">
        <title>Genome divergence in two Prochlorococcus ecotypes reflects oceanic niche differentiation.</title>
        <authorList>
            <person name="Rocap G."/>
            <person name="Larimer F.W."/>
            <person name="Lamerdin J.E."/>
            <person name="Malfatti S."/>
            <person name="Chain P."/>
            <person name="Ahlgren N.A."/>
            <person name="Arellano A."/>
            <person name="Coleman M."/>
            <person name="Hauser L."/>
            <person name="Hess W.R."/>
            <person name="Johnson Z.I."/>
            <person name="Land M.L."/>
            <person name="Lindell D."/>
            <person name="Post A.F."/>
            <person name="Regala W."/>
            <person name="Shah M."/>
            <person name="Shaw S.L."/>
            <person name="Steglich C."/>
            <person name="Sullivan M.B."/>
            <person name="Ting C.S."/>
            <person name="Tolonen A."/>
            <person name="Webb E.A."/>
            <person name="Zinser E.R."/>
            <person name="Chisholm S.W."/>
        </authorList>
    </citation>
    <scope>NUCLEOTIDE SEQUENCE [LARGE SCALE GENOMIC DNA]</scope>
    <source>
        <strain evidence="2">MIT 9313</strain>
    </source>
</reference>
<accession>Q7TUQ5</accession>
<gene>
    <name evidence="1" type="ordered locus">PMT_1620</name>
</gene>
<dbReference type="Proteomes" id="UP000001423">
    <property type="component" value="Chromosome"/>
</dbReference>
<dbReference type="EMBL" id="BX548175">
    <property type="protein sequence ID" value="CAE21795.1"/>
    <property type="molecule type" value="Genomic_DNA"/>
</dbReference>
<keyword evidence="2" id="KW-1185">Reference proteome</keyword>
<organism evidence="1 2">
    <name type="scientific">Prochlorococcus marinus (strain MIT 9313)</name>
    <dbReference type="NCBI Taxonomy" id="74547"/>
    <lineage>
        <taxon>Bacteria</taxon>
        <taxon>Bacillati</taxon>
        <taxon>Cyanobacteriota</taxon>
        <taxon>Cyanophyceae</taxon>
        <taxon>Synechococcales</taxon>
        <taxon>Prochlorococcaceae</taxon>
        <taxon>Prochlorococcus</taxon>
    </lineage>
</organism>
<protein>
    <submittedName>
        <fullName evidence="1">Possible Thymidylate synthase</fullName>
    </submittedName>
</protein>
<proteinExistence type="predicted"/>
<dbReference type="HOGENOM" id="CLU_135614_0_0_3"/>
<dbReference type="KEGG" id="pmt:PMT_1620"/>
<name>Q7TUQ5_PROMM</name>
<evidence type="ECO:0000313" key="1">
    <source>
        <dbReference type="EMBL" id="CAE21795.1"/>
    </source>
</evidence>